<name>A0ABW3Y2H1_9FLAO</name>
<proteinExistence type="predicted"/>
<accession>A0ABW3Y2H1</accession>
<dbReference type="Proteomes" id="UP001597201">
    <property type="component" value="Unassembled WGS sequence"/>
</dbReference>
<keyword evidence="2" id="KW-1185">Reference proteome</keyword>
<gene>
    <name evidence="1" type="ORF">ACFQ39_10550</name>
</gene>
<organism evidence="1 2">
    <name type="scientific">Namhaeicola litoreus</name>
    <dbReference type="NCBI Taxonomy" id="1052145"/>
    <lineage>
        <taxon>Bacteria</taxon>
        <taxon>Pseudomonadati</taxon>
        <taxon>Bacteroidota</taxon>
        <taxon>Flavobacteriia</taxon>
        <taxon>Flavobacteriales</taxon>
        <taxon>Flavobacteriaceae</taxon>
        <taxon>Namhaeicola</taxon>
    </lineage>
</organism>
<dbReference type="EMBL" id="JBHTMY010000003">
    <property type="protein sequence ID" value="MFD1316058.1"/>
    <property type="molecule type" value="Genomic_DNA"/>
</dbReference>
<dbReference type="RefSeq" id="WP_377178821.1">
    <property type="nucleotide sequence ID" value="NZ_JBHTMY010000003.1"/>
</dbReference>
<evidence type="ECO:0000313" key="2">
    <source>
        <dbReference type="Proteomes" id="UP001597201"/>
    </source>
</evidence>
<evidence type="ECO:0000313" key="1">
    <source>
        <dbReference type="EMBL" id="MFD1316058.1"/>
    </source>
</evidence>
<sequence length="171" mass="18811">MKKAFLIFILTLSFFGCDDGDINQSSFEFAEKVNVCGEYTLYRLSENGAREALIVTLTGAQIKNSEEPVAPVNVSVNGPYTVTDRVFADEVTSSYFCQVLPPIEPKVKKDWRGVSGTIFVQNNALYGNDGVTVVGYEHIIVLNDVLLESGNETLVFNDAYLFGTFQSTVSP</sequence>
<reference evidence="2" key="1">
    <citation type="journal article" date="2019" name="Int. J. Syst. Evol. Microbiol.">
        <title>The Global Catalogue of Microorganisms (GCM) 10K type strain sequencing project: providing services to taxonomists for standard genome sequencing and annotation.</title>
        <authorList>
            <consortium name="The Broad Institute Genomics Platform"/>
            <consortium name="The Broad Institute Genome Sequencing Center for Infectious Disease"/>
            <person name="Wu L."/>
            <person name="Ma J."/>
        </authorList>
    </citation>
    <scope>NUCLEOTIDE SEQUENCE [LARGE SCALE GENOMIC DNA]</scope>
    <source>
        <strain evidence="2">CCUG 61485</strain>
    </source>
</reference>
<evidence type="ECO:0008006" key="3">
    <source>
        <dbReference type="Google" id="ProtNLM"/>
    </source>
</evidence>
<comment type="caution">
    <text evidence="1">The sequence shown here is derived from an EMBL/GenBank/DDBJ whole genome shotgun (WGS) entry which is preliminary data.</text>
</comment>
<protein>
    <recommendedName>
        <fullName evidence="3">Lipocalin-like domain-containing protein</fullName>
    </recommendedName>
</protein>
<dbReference type="PROSITE" id="PS51257">
    <property type="entry name" value="PROKAR_LIPOPROTEIN"/>
    <property type="match status" value="1"/>
</dbReference>